<dbReference type="SUPFAM" id="SSF53474">
    <property type="entry name" value="alpha/beta-Hydrolases"/>
    <property type="match status" value="1"/>
</dbReference>
<sequence length="199" mass="21469">MSTPVTGPFAVPTRHDGAPDRVAVVVPGVGYTPAMPLLHFARAVLLQHGWTVQELWWRIPDDFSRFAVEERIGWVEAEVARAVDAEAGACRLVVGKSLGSLGCGVVAERGIAAAWLTPVLTIDQVVRGLRRAQAPTLLVGGGADKLWDSRIAQSLRQHEVLEIPSADHSLELADDARGSVEVLREVVSRLDRFVGSLGR</sequence>
<dbReference type="RefSeq" id="WP_388113075.1">
    <property type="nucleotide sequence ID" value="NZ_JBIAHM010000015.1"/>
</dbReference>
<organism evidence="1 2">
    <name type="scientific">Streptomyces hokutonensis</name>
    <dbReference type="NCBI Taxonomy" id="1306990"/>
    <lineage>
        <taxon>Bacteria</taxon>
        <taxon>Bacillati</taxon>
        <taxon>Actinomycetota</taxon>
        <taxon>Actinomycetes</taxon>
        <taxon>Kitasatosporales</taxon>
        <taxon>Streptomycetaceae</taxon>
        <taxon>Streptomyces</taxon>
    </lineage>
</organism>
<reference evidence="1 2" key="1">
    <citation type="submission" date="2024-10" db="EMBL/GenBank/DDBJ databases">
        <title>The Natural Products Discovery Center: Release of the First 8490 Sequenced Strains for Exploring Actinobacteria Biosynthetic Diversity.</title>
        <authorList>
            <person name="Kalkreuter E."/>
            <person name="Kautsar S.A."/>
            <person name="Yang D."/>
            <person name="Bader C.D."/>
            <person name="Teijaro C.N."/>
            <person name="Fluegel L."/>
            <person name="Davis C.M."/>
            <person name="Simpson J.R."/>
            <person name="Lauterbach L."/>
            <person name="Steele A.D."/>
            <person name="Gui C."/>
            <person name="Meng S."/>
            <person name="Li G."/>
            <person name="Viehrig K."/>
            <person name="Ye F."/>
            <person name="Su P."/>
            <person name="Kiefer A.F."/>
            <person name="Nichols A."/>
            <person name="Cepeda A.J."/>
            <person name="Yan W."/>
            <person name="Fan B."/>
            <person name="Jiang Y."/>
            <person name="Adhikari A."/>
            <person name="Zheng C.-J."/>
            <person name="Schuster L."/>
            <person name="Cowan T.M."/>
            <person name="Smanski M.J."/>
            <person name="Chevrette M.G."/>
            <person name="De Carvalho L.P.S."/>
            <person name="Shen B."/>
        </authorList>
    </citation>
    <scope>NUCLEOTIDE SEQUENCE [LARGE SCALE GENOMIC DNA]</scope>
    <source>
        <strain evidence="1 2">NPDC006488</strain>
    </source>
</reference>
<name>A0ABW6MD78_9ACTN</name>
<dbReference type="Gene3D" id="3.40.50.1820">
    <property type="entry name" value="alpha/beta hydrolase"/>
    <property type="match status" value="1"/>
</dbReference>
<accession>A0ABW6MD78</accession>
<proteinExistence type="predicted"/>
<dbReference type="Proteomes" id="UP001601303">
    <property type="component" value="Unassembled WGS sequence"/>
</dbReference>
<dbReference type="GO" id="GO:0016787">
    <property type="term" value="F:hydrolase activity"/>
    <property type="evidence" value="ECO:0007669"/>
    <property type="project" value="UniProtKB-KW"/>
</dbReference>
<gene>
    <name evidence="1" type="ORF">ACFYNQ_36750</name>
</gene>
<keyword evidence="1" id="KW-0378">Hydrolase</keyword>
<comment type="caution">
    <text evidence="1">The sequence shown here is derived from an EMBL/GenBank/DDBJ whole genome shotgun (WGS) entry which is preliminary data.</text>
</comment>
<dbReference type="InterPro" id="IPR029058">
    <property type="entry name" value="AB_hydrolase_fold"/>
</dbReference>
<dbReference type="EMBL" id="JBIAHM010000015">
    <property type="protein sequence ID" value="MFE9604090.1"/>
    <property type="molecule type" value="Genomic_DNA"/>
</dbReference>
<evidence type="ECO:0000313" key="1">
    <source>
        <dbReference type="EMBL" id="MFE9604090.1"/>
    </source>
</evidence>
<protein>
    <submittedName>
        <fullName evidence="1">Alpha/beta hydrolase</fullName>
    </submittedName>
</protein>
<keyword evidence="2" id="KW-1185">Reference proteome</keyword>
<evidence type="ECO:0000313" key="2">
    <source>
        <dbReference type="Proteomes" id="UP001601303"/>
    </source>
</evidence>